<gene>
    <name evidence="1" type="ORF">FHS16_003669</name>
</gene>
<dbReference type="Proteomes" id="UP000518605">
    <property type="component" value="Unassembled WGS sequence"/>
</dbReference>
<proteinExistence type="predicted"/>
<accession>A0A7W5GAT3</accession>
<organism evidence="1 2">
    <name type="scientific">Paenibacillus endophyticus</name>
    <dbReference type="NCBI Taxonomy" id="1294268"/>
    <lineage>
        <taxon>Bacteria</taxon>
        <taxon>Bacillati</taxon>
        <taxon>Bacillota</taxon>
        <taxon>Bacilli</taxon>
        <taxon>Bacillales</taxon>
        <taxon>Paenibacillaceae</taxon>
        <taxon>Paenibacillus</taxon>
    </lineage>
</organism>
<name>A0A7W5GAT3_9BACL</name>
<reference evidence="1 2" key="1">
    <citation type="submission" date="2020-08" db="EMBL/GenBank/DDBJ databases">
        <title>Genomic Encyclopedia of Type Strains, Phase III (KMG-III): the genomes of soil and plant-associated and newly described type strains.</title>
        <authorList>
            <person name="Whitman W."/>
        </authorList>
    </citation>
    <scope>NUCLEOTIDE SEQUENCE [LARGE SCALE GENOMIC DNA]</scope>
    <source>
        <strain evidence="1 2">CECT 8234</strain>
    </source>
</reference>
<sequence>MTTKRLPMHDHEYKTYPNIAHLFCMIGNREETLPWVYNNFIQLVYFGSLRKIDYTNKQDSFFDPLLFDCPWLQFQFMHRDTVAQKWNGSIVQFAIDAIDMGQYVYFLADQTHIRESDAYGRHAHNHDMFIYGYDKAAGRLHIADNMRRGKYVETSCSFAEMEAAYAAADPDSDWFDRRVMSVSFKPKTYFQYERNTAFDSLSAVDAMDRYVRGWKPSSYLCLENTYGIKVYDRIQEYLQGLEQERDVVDIRLLHILWEHKKLMRRRLRFMLEHDFLRDASLDSAYAEVERGHGIAVGMLLKYSVSGDKRSIAKVASLLSDGATLEKELLNKAIAGTHHRPMYDKGGALSGEDSVVLQGHIDRKPSRIADIQAGIQH</sequence>
<evidence type="ECO:0000313" key="2">
    <source>
        <dbReference type="Proteomes" id="UP000518605"/>
    </source>
</evidence>
<dbReference type="AlphaFoldDB" id="A0A7W5GAT3"/>
<dbReference type="RefSeq" id="WP_183565475.1">
    <property type="nucleotide sequence ID" value="NZ_CBCSLB010000010.1"/>
</dbReference>
<dbReference type="EMBL" id="JACHXW010000011">
    <property type="protein sequence ID" value="MBB3153594.1"/>
    <property type="molecule type" value="Genomic_DNA"/>
</dbReference>
<protein>
    <submittedName>
        <fullName evidence="1">Uncharacterized protein</fullName>
    </submittedName>
</protein>
<keyword evidence="2" id="KW-1185">Reference proteome</keyword>
<comment type="caution">
    <text evidence="1">The sequence shown here is derived from an EMBL/GenBank/DDBJ whole genome shotgun (WGS) entry which is preliminary data.</text>
</comment>
<evidence type="ECO:0000313" key="1">
    <source>
        <dbReference type="EMBL" id="MBB3153594.1"/>
    </source>
</evidence>